<keyword evidence="5" id="KW-0560">Oxidoreductase</keyword>
<dbReference type="EMBL" id="CP038436">
    <property type="protein sequence ID" value="QBX55927.1"/>
    <property type="molecule type" value="Genomic_DNA"/>
</dbReference>
<comment type="cofactor">
    <cofactor evidence="1">
        <name>FAD</name>
        <dbReference type="ChEBI" id="CHEBI:57692"/>
    </cofactor>
</comment>
<dbReference type="OrthoDB" id="7328575at2"/>
<dbReference type="Gene3D" id="1.20.140.10">
    <property type="entry name" value="Butyryl-CoA Dehydrogenase, subunit A, domain 3"/>
    <property type="match status" value="1"/>
</dbReference>
<dbReference type="RefSeq" id="WP_135267918.1">
    <property type="nucleotide sequence ID" value="NZ_CP038436.1"/>
</dbReference>
<dbReference type="SUPFAM" id="SSF56645">
    <property type="entry name" value="Acyl-CoA dehydrogenase NM domain-like"/>
    <property type="match status" value="1"/>
</dbReference>
<dbReference type="InterPro" id="IPR009100">
    <property type="entry name" value="AcylCoA_DH/oxidase_NM_dom_sf"/>
</dbReference>
<dbReference type="InterPro" id="IPR046373">
    <property type="entry name" value="Acyl-CoA_Oxase/DH_mid-dom_sf"/>
</dbReference>
<dbReference type="GO" id="GO:0003995">
    <property type="term" value="F:acyl-CoA dehydrogenase activity"/>
    <property type="evidence" value="ECO:0007669"/>
    <property type="project" value="TreeGrafter"/>
</dbReference>
<evidence type="ECO:0000259" key="6">
    <source>
        <dbReference type="Pfam" id="PF00441"/>
    </source>
</evidence>
<sequence length="361" mass="38674">MEWKFSEEQVDYQNVLRGWLQQTAPMDQVRRWLGTDDEPADPGDFERRLSAAGLAGVGVPEALGGQGGGIIELALTGEEFARAGVPCSAWLATVLALPALDSRPDLAEQALDSAPLAWLISAENIPDLRTVELANVEADGRLSGSFTRALGADRAARLLVVAEVDGRAQVHVVDTEADGVRVAPRRLLDASRSVADVTLDGVRSQPLDVDAAQCLERVAEIAAVLTAADSLGAMERMLDLAVEYSGQRHQFGKPIGSFQAIKHAAASILVEVEAGRTGVFYAAASVDSAHEDRAMHVAAIKAQVTAGGAVTADTALTIHGAIGYTWEHDLHLYYKRARLNEHLFGPPAEWNERLANRLHLV</sequence>
<dbReference type="InterPro" id="IPR036250">
    <property type="entry name" value="AcylCo_DH-like_C"/>
</dbReference>
<name>A0A4P7II74_9ACTN</name>
<evidence type="ECO:0000313" key="9">
    <source>
        <dbReference type="Proteomes" id="UP000294853"/>
    </source>
</evidence>
<dbReference type="Gene3D" id="2.40.110.10">
    <property type="entry name" value="Butyryl-CoA Dehydrogenase, subunit A, domain 2"/>
    <property type="match status" value="1"/>
</dbReference>
<dbReference type="InterPro" id="IPR009075">
    <property type="entry name" value="AcylCo_DH/oxidase_C"/>
</dbReference>
<evidence type="ECO:0000256" key="2">
    <source>
        <dbReference type="ARBA" id="ARBA00009347"/>
    </source>
</evidence>
<dbReference type="KEGG" id="nsn:EXE58_10945"/>
<dbReference type="AlphaFoldDB" id="A0A4P7II74"/>
<feature type="domain" description="Acyl-CoA dehydrogenase/oxidase N-terminal" evidence="7">
    <location>
        <begin position="6"/>
        <end position="94"/>
    </location>
</feature>
<dbReference type="Pfam" id="PF00441">
    <property type="entry name" value="Acyl-CoA_dh_1"/>
    <property type="match status" value="1"/>
</dbReference>
<evidence type="ECO:0000259" key="7">
    <source>
        <dbReference type="Pfam" id="PF02771"/>
    </source>
</evidence>
<dbReference type="PANTHER" id="PTHR43884">
    <property type="entry name" value="ACYL-COA DEHYDROGENASE"/>
    <property type="match status" value="1"/>
</dbReference>
<protein>
    <submittedName>
        <fullName evidence="8">Acyl-CoA dehydrogenase</fullName>
    </submittedName>
</protein>
<evidence type="ECO:0000313" key="8">
    <source>
        <dbReference type="EMBL" id="QBX55927.1"/>
    </source>
</evidence>
<comment type="similarity">
    <text evidence="2">Belongs to the acyl-CoA dehydrogenase family.</text>
</comment>
<reference evidence="8 9" key="1">
    <citation type="submission" date="2019-03" db="EMBL/GenBank/DDBJ databases">
        <title>Three New Species of Nocardioides, Nocardioides euryhalodurans sp. nov., Nocardioides seonyuensis sp. nov. and Nocardioides eburneoflavus sp. nov. Iolated from Soil.</title>
        <authorList>
            <person name="Roh S.G."/>
            <person name="Lee C."/>
            <person name="Kim M.-K."/>
            <person name="Kim S.B."/>
        </authorList>
    </citation>
    <scope>NUCLEOTIDE SEQUENCE [LARGE SCALE GENOMIC DNA]</scope>
    <source>
        <strain evidence="8 9">MMS17-SY207-3</strain>
    </source>
</reference>
<evidence type="ECO:0000256" key="1">
    <source>
        <dbReference type="ARBA" id="ARBA00001974"/>
    </source>
</evidence>
<dbReference type="GO" id="GO:0050660">
    <property type="term" value="F:flavin adenine dinucleotide binding"/>
    <property type="evidence" value="ECO:0007669"/>
    <property type="project" value="InterPro"/>
</dbReference>
<dbReference type="Proteomes" id="UP000294853">
    <property type="component" value="Chromosome"/>
</dbReference>
<feature type="domain" description="Acyl-CoA dehydrogenase/oxidase C-terminal" evidence="6">
    <location>
        <begin position="224"/>
        <end position="346"/>
    </location>
</feature>
<dbReference type="InterPro" id="IPR013786">
    <property type="entry name" value="AcylCoA_DH/ox_N"/>
</dbReference>
<dbReference type="Gene3D" id="1.10.540.10">
    <property type="entry name" value="Acyl-CoA dehydrogenase/oxidase, N-terminal domain"/>
    <property type="match status" value="1"/>
</dbReference>
<proteinExistence type="inferred from homology"/>
<organism evidence="8 9">
    <name type="scientific">Nocardioides seonyuensis</name>
    <dbReference type="NCBI Taxonomy" id="2518371"/>
    <lineage>
        <taxon>Bacteria</taxon>
        <taxon>Bacillati</taxon>
        <taxon>Actinomycetota</taxon>
        <taxon>Actinomycetes</taxon>
        <taxon>Propionibacteriales</taxon>
        <taxon>Nocardioidaceae</taxon>
        <taxon>Nocardioides</taxon>
    </lineage>
</organism>
<keyword evidence="4" id="KW-0274">FAD</keyword>
<evidence type="ECO:0000256" key="3">
    <source>
        <dbReference type="ARBA" id="ARBA00022630"/>
    </source>
</evidence>
<evidence type="ECO:0000256" key="4">
    <source>
        <dbReference type="ARBA" id="ARBA00022827"/>
    </source>
</evidence>
<dbReference type="PANTHER" id="PTHR43884:SF20">
    <property type="entry name" value="ACYL-COA DEHYDROGENASE FADE28"/>
    <property type="match status" value="1"/>
</dbReference>
<dbReference type="SUPFAM" id="SSF47203">
    <property type="entry name" value="Acyl-CoA dehydrogenase C-terminal domain-like"/>
    <property type="match status" value="1"/>
</dbReference>
<accession>A0A4P7II74</accession>
<evidence type="ECO:0000256" key="5">
    <source>
        <dbReference type="ARBA" id="ARBA00023002"/>
    </source>
</evidence>
<keyword evidence="3" id="KW-0285">Flavoprotein</keyword>
<gene>
    <name evidence="8" type="ORF">EXE58_10945</name>
</gene>
<keyword evidence="9" id="KW-1185">Reference proteome</keyword>
<dbReference type="Pfam" id="PF02771">
    <property type="entry name" value="Acyl-CoA_dh_N"/>
    <property type="match status" value="1"/>
</dbReference>
<dbReference type="InterPro" id="IPR037069">
    <property type="entry name" value="AcylCoA_DH/ox_N_sf"/>
</dbReference>